<dbReference type="EMBL" id="QOIL01000001">
    <property type="protein sequence ID" value="RCG32999.1"/>
    <property type="molecule type" value="Genomic_DNA"/>
</dbReference>
<dbReference type="OrthoDB" id="3526425at2"/>
<dbReference type="AlphaFoldDB" id="A0A367FSU3"/>
<dbReference type="Proteomes" id="UP000253094">
    <property type="component" value="Unassembled WGS sequence"/>
</dbReference>
<comment type="caution">
    <text evidence="2">The sequence shown here is derived from an EMBL/GenBank/DDBJ whole genome shotgun (WGS) entry which is preliminary data.</text>
</comment>
<protein>
    <recommendedName>
        <fullName evidence="4">Ig-like domain-containing protein</fullName>
    </recommendedName>
</protein>
<evidence type="ECO:0000256" key="1">
    <source>
        <dbReference type="SAM" id="SignalP"/>
    </source>
</evidence>
<evidence type="ECO:0000313" key="3">
    <source>
        <dbReference type="Proteomes" id="UP000253094"/>
    </source>
</evidence>
<name>A0A367FSU3_9ACTN</name>
<gene>
    <name evidence="2" type="ORF">DQ384_00655</name>
</gene>
<feature type="signal peptide" evidence="1">
    <location>
        <begin position="1"/>
        <end position="24"/>
    </location>
</feature>
<feature type="chain" id="PRO_5016752320" description="Ig-like domain-containing protein" evidence="1">
    <location>
        <begin position="25"/>
        <end position="176"/>
    </location>
</feature>
<evidence type="ECO:0008006" key="4">
    <source>
        <dbReference type="Google" id="ProtNLM"/>
    </source>
</evidence>
<keyword evidence="1" id="KW-0732">Signal</keyword>
<accession>A0A367FSU3</accession>
<reference evidence="2 3" key="1">
    <citation type="submission" date="2018-06" db="EMBL/GenBank/DDBJ databases">
        <title>Sphaerisporangium craniellae sp. nov., isolated from a marine sponge in the South China Sea.</title>
        <authorList>
            <person name="Li L."/>
        </authorList>
    </citation>
    <scope>NUCLEOTIDE SEQUENCE [LARGE SCALE GENOMIC DNA]</scope>
    <source>
        <strain evidence="2 3">CCTCC AA 208026</strain>
    </source>
</reference>
<sequence length="176" mass="18383">MRLPTTFVLGVAAFLAVSATAATAAQASPARLLGVSQTVCQSATTPTGWVQTAYFDWYTCGTPGSVYYNAKTIKDVTDTPSGGTVTACITPPPAGFYATSFSYSFSCEMTKTPNGIFNDQHTLTNLNGRPSGSTAIICGLQSSPPGWTTVAVVQSYLCIYPRSGGLGNNAISIRKL</sequence>
<evidence type="ECO:0000313" key="2">
    <source>
        <dbReference type="EMBL" id="RCG32999.1"/>
    </source>
</evidence>
<organism evidence="2 3">
    <name type="scientific">Sphaerisporangium album</name>
    <dbReference type="NCBI Taxonomy" id="509200"/>
    <lineage>
        <taxon>Bacteria</taxon>
        <taxon>Bacillati</taxon>
        <taxon>Actinomycetota</taxon>
        <taxon>Actinomycetes</taxon>
        <taxon>Streptosporangiales</taxon>
        <taxon>Streptosporangiaceae</taxon>
        <taxon>Sphaerisporangium</taxon>
    </lineage>
</organism>
<proteinExistence type="predicted"/>
<dbReference type="RefSeq" id="WP_114026663.1">
    <property type="nucleotide sequence ID" value="NZ_QOIL01000001.1"/>
</dbReference>
<keyword evidence="3" id="KW-1185">Reference proteome</keyword>